<dbReference type="Pfam" id="PF12530">
    <property type="entry name" value="DUF3730"/>
    <property type="match status" value="1"/>
</dbReference>
<evidence type="ECO:0000313" key="3">
    <source>
        <dbReference type="Proteomes" id="UP001162031"/>
    </source>
</evidence>
<proteinExistence type="predicted"/>
<name>A0AAV0UZN3_HYABA</name>
<comment type="caution">
    <text evidence="2">The sequence shown here is derived from an EMBL/GenBank/DDBJ whole genome shotgun (WGS) entry which is preliminary data.</text>
</comment>
<reference evidence="2" key="1">
    <citation type="submission" date="2022-12" db="EMBL/GenBank/DDBJ databases">
        <authorList>
            <person name="Webb A."/>
        </authorList>
    </citation>
    <scope>NUCLEOTIDE SEQUENCE</scope>
    <source>
        <strain evidence="2">Hp1</strain>
    </source>
</reference>
<dbReference type="GO" id="GO:0060147">
    <property type="term" value="P:regulation of post-transcriptional gene silencing"/>
    <property type="evidence" value="ECO:0007669"/>
    <property type="project" value="InterPro"/>
</dbReference>
<dbReference type="SUPFAM" id="SSF48371">
    <property type="entry name" value="ARM repeat"/>
    <property type="match status" value="1"/>
</dbReference>
<keyword evidence="3" id="KW-1185">Reference proteome</keyword>
<dbReference type="PANTHER" id="PTHR16212:SF4">
    <property type="entry name" value="FOCADHESIN"/>
    <property type="match status" value="1"/>
</dbReference>
<sequence length="1836" mass="202717">MATALPALLKALRQAATPLELAGAVDHAVDRLISTASLAESQKLVSGLRQHRLSGNLYEKLQQAASICTEPLSKAEYLGMMLLQESVYLLDAVPLSTQRSVLLKVYNANNTVLPGYLAALTTSDGPFCTAKLDGRKAKQTLEILSSVLKSVLIGTSQRSEGHKAAVLHAMARVAWHVNEHDEDDDHELVQTSVVYTLVQALELVPYTQLSQPTYGIHVKLLIDLLSSLAAHGTKLVTLAIRTAHFVLQSTQLLIRRNVGAVTLLQSLEQLSRAVPEAFWCSVFLTSAAHFLVECCETLLEQQLVLRVLRQTLTYGREVIAGSRSVYVEILVLPLSSMISVHGSVVSELLQIMVDVKSMSEYIGKDDLESGVHLTETATHARSAIRLICDEDSCQRWLSSLFMSKGAVSSRSTADKWLALLVVALLSDERSAFRDSAAKCLERQVHNSPKFWGAVTVKSLVPSLVFLVSQRPSKKANKALTRGFAEWMISCLYCLAALAASTTDTMRIVLRLIDSMNGTAKMRSIALKCMFEVWRNEPRVFPRLETMLLEPTSPVEDVDHHIVRMATIKALCEKDPELGVQFISSIQAFLEDELKSVVAMAMDAITALCSEDCLDFYIAFKIIAQKIRENKITCAEEPLFQERLCCFYAIGGVDSAASEKDALKLLNQARKFTSSECADVRKCAYGALRQFPLNLLGLCVMVDDSAEHNEDETTKEEVEERLDDLLARLCNEKDPAVRVEIEKLAAKVVEHESTKLTANVSRGQRAVSAVQGIQRQQHVTPKLTSFAAVSGAATKELKALLPTRMEVESMFVRDSTTTDWSGYLLAFQPKALVDTKNVHRKDKLVRLATQNVSELKQTVRTVVQSMELPWASSSMSPDCTGKYKEFLLIQSLMEGWRGFMATFIYSLDELAKLKTPTSVDDADVAFRVFSEGIASLFDSLLNDASNKEGGAVAAGALAGELCETRHWQNSHLRLMHEETVKELSRRLALSIEQTRVFLTVDKDTSFSCIGALVALQLSLGHRRIDTVDGCSNYCIQLDEIEKMFTEIYQNDSDDLSSCWALLGLSRIASLYTDGNEIEAFEVTQWRHQQVKPIAELILESFLRIDHAKQPNRSSTCHGDAVFPLSETTRAPLPLGIIMSDVNHAASSGGILLRWASSMGLARLSIGFAKMKRLDWLANVRRVLLAVWEENEPVNLAAVALGPVLLQSVRYNVVSSLSLEKFVVTCNRRAAEASVDNLDCGFLIMVVANVLCQLRHYGGFPDTIQHQTKLAVKYVKHALAGGGKPGHVGHSLMLSGIANFFHLAFGISESSIASTSSVDTNVELALDFESIGTFVQHVRDSAKSGGDCTYAKVVLGAIARAADGFYVSQKKKSFDVEIRTLPRNLLLVKTLEWLQQVNHLGEDFPHHNGPTTEPSSRARLAVSLVGCLTSAGAVLPLMDYALFLHRIMLRLCCADTSVACVRFAATQGSCDKLVAGELLSGDWFGNADMAVQAELMAWLSAAAARIPTDVLKALLITTFDALKEIWRRDVSSSRSALLFDSWTFMLRDVLQPTADRTPGDFLEVVNKFVLEKVVAEFPFDVHASCQVEHFAARVLSNLDYGERSVIDTMLKPEVVGSSAWSWWRSGIFVTELAKLNVFVVSKRETSLFFQWFLRHDFIEWTDEHDVDMYLLPLTARIGDLVARHTGPGGNVSSLLDVIDAFSRCVSTLDSCIQSNTFKRRALFALLASVLSWNSTLSYEKHVLETLRPRTAHKSDAAALLPFGLTACAGSAKQVSTICVRMLALLGQLTHMNETKVVEYTNVLLLCSRQMYVTADSWQMPSTMPGELREMWSLVDGTS</sequence>
<dbReference type="EMBL" id="CANTFL010001468">
    <property type="protein sequence ID" value="CAI5742445.1"/>
    <property type="molecule type" value="Genomic_DNA"/>
</dbReference>
<protein>
    <recommendedName>
        <fullName evidence="1">DUF3730 domain-containing protein</fullName>
    </recommendedName>
</protein>
<dbReference type="PANTHER" id="PTHR16212">
    <property type="entry name" value="FOCADHESIN FAMILY MEMBER"/>
    <property type="match status" value="1"/>
</dbReference>
<organism evidence="2 3">
    <name type="scientific">Hyaloperonospora brassicae</name>
    <name type="common">Brassica downy mildew</name>
    <name type="synonym">Peronospora brassicae</name>
    <dbReference type="NCBI Taxonomy" id="162125"/>
    <lineage>
        <taxon>Eukaryota</taxon>
        <taxon>Sar</taxon>
        <taxon>Stramenopiles</taxon>
        <taxon>Oomycota</taxon>
        <taxon>Peronosporomycetes</taxon>
        <taxon>Peronosporales</taxon>
        <taxon>Peronosporaceae</taxon>
        <taxon>Hyaloperonospora</taxon>
    </lineage>
</organism>
<evidence type="ECO:0000313" key="2">
    <source>
        <dbReference type="EMBL" id="CAI5742445.1"/>
    </source>
</evidence>
<gene>
    <name evidence="2" type="ORF">HBR001_LOCUS8986</name>
</gene>
<dbReference type="InterPro" id="IPR045163">
    <property type="entry name" value="Focadhesin/RST1"/>
</dbReference>
<dbReference type="InterPro" id="IPR022542">
    <property type="entry name" value="FOCAD/RST1_DUF3730"/>
</dbReference>
<dbReference type="InterPro" id="IPR011989">
    <property type="entry name" value="ARM-like"/>
</dbReference>
<accession>A0AAV0UZN3</accession>
<evidence type="ECO:0000259" key="1">
    <source>
        <dbReference type="Pfam" id="PF12530"/>
    </source>
</evidence>
<feature type="domain" description="DUF3730" evidence="1">
    <location>
        <begin position="487"/>
        <end position="687"/>
    </location>
</feature>
<dbReference type="InterPro" id="IPR016024">
    <property type="entry name" value="ARM-type_fold"/>
</dbReference>
<dbReference type="Gene3D" id="1.25.10.10">
    <property type="entry name" value="Leucine-rich Repeat Variant"/>
    <property type="match status" value="1"/>
</dbReference>
<dbReference type="Proteomes" id="UP001162031">
    <property type="component" value="Unassembled WGS sequence"/>
</dbReference>